<dbReference type="PANTHER" id="PTHR24220">
    <property type="entry name" value="IMPORT ATP-BINDING PROTEIN"/>
    <property type="match status" value="1"/>
</dbReference>
<dbReference type="EMBL" id="NBVN01000002">
    <property type="protein sequence ID" value="PUA33689.1"/>
    <property type="molecule type" value="Genomic_DNA"/>
</dbReference>
<reference evidence="7 8" key="1">
    <citation type="journal article" date="2018" name="Syst. Appl. Microbiol.">
        <title>A new symbiotic nanoarchaeote (Candidatus Nanoclepta minutus) and its host (Zestosphaera tikiterensis gen. nov., sp. nov.) from a New Zealand hot spring.</title>
        <authorList>
            <person name="St John E."/>
            <person name="Liu Y."/>
            <person name="Podar M."/>
            <person name="Stott M.B."/>
            <person name="Meneghin J."/>
            <person name="Chen Z."/>
            <person name="Lagutin K."/>
            <person name="Mitchell K."/>
            <person name="Reysenbach A.L."/>
        </authorList>
    </citation>
    <scope>NUCLEOTIDE SEQUENCE [LARGE SCALE GENOMIC DNA]</scope>
    <source>
        <strain evidence="7">NZ3</strain>
    </source>
</reference>
<sequence length="221" mass="24956">MIKLVNVWFKYVGGREWVLKDVNLEFRRGEVVVLRGPNASGKTTLMKVASLIYKPSKGSVVVNDDMDVWSRGGDYLVKYRRMVTYVSEKPVMFKGTVYDNIAYGLTLRNYSLSEVERRVYEVSRKLGIEHMLDKDVKVLSAGEKQVVSLARALVLTPAIMFLDEPLTNVDEDRRKTVINALKEFKSLGSGLVIATHLYEGLDEINPDKVVILKNGVVVKIT</sequence>
<dbReference type="PANTHER" id="PTHR24220:SF687">
    <property type="entry name" value="ABC TRANSPORTER ATP-BINDING PROTEIN SCO2324-RELATED"/>
    <property type="match status" value="1"/>
</dbReference>
<comment type="caution">
    <text evidence="7">The sequence shown here is derived from an EMBL/GenBank/DDBJ whole genome shotgun (WGS) entry which is preliminary data.</text>
</comment>
<evidence type="ECO:0000256" key="4">
    <source>
        <dbReference type="ARBA" id="ARBA00022840"/>
    </source>
</evidence>
<comment type="function">
    <text evidence="5">Probably part of an ABC transporter complex. Responsible for energy coupling to the transport system.</text>
</comment>
<dbReference type="SMART" id="SM00382">
    <property type="entry name" value="AAA"/>
    <property type="match status" value="1"/>
</dbReference>
<proteinExistence type="predicted"/>
<dbReference type="Gene3D" id="3.40.50.300">
    <property type="entry name" value="P-loop containing nucleotide triphosphate hydrolases"/>
    <property type="match status" value="1"/>
</dbReference>
<evidence type="ECO:0000313" key="8">
    <source>
        <dbReference type="Proteomes" id="UP000244093"/>
    </source>
</evidence>
<name>A0A2R7Y8P6_9CREN</name>
<keyword evidence="2" id="KW-0813">Transport</keyword>
<dbReference type="InterPro" id="IPR003439">
    <property type="entry name" value="ABC_transporter-like_ATP-bd"/>
</dbReference>
<dbReference type="InterPro" id="IPR003593">
    <property type="entry name" value="AAA+_ATPase"/>
</dbReference>
<dbReference type="InterPro" id="IPR027417">
    <property type="entry name" value="P-loop_NTPase"/>
</dbReference>
<keyword evidence="4" id="KW-0067">ATP-binding</keyword>
<dbReference type="GO" id="GO:0005524">
    <property type="term" value="F:ATP binding"/>
    <property type="evidence" value="ECO:0007669"/>
    <property type="project" value="UniProtKB-KW"/>
</dbReference>
<feature type="domain" description="ABC transporter" evidence="6">
    <location>
        <begin position="2"/>
        <end position="220"/>
    </location>
</feature>
<dbReference type="CDD" id="cd03225">
    <property type="entry name" value="ABC_cobalt_CbiO_domain1"/>
    <property type="match status" value="1"/>
</dbReference>
<dbReference type="InterPro" id="IPR017871">
    <property type="entry name" value="ABC_transporter-like_CS"/>
</dbReference>
<protein>
    <submittedName>
        <fullName evidence="7">ABC transporter</fullName>
    </submittedName>
</protein>
<dbReference type="InterPro" id="IPR015854">
    <property type="entry name" value="ABC_transpr_LolD-like"/>
</dbReference>
<dbReference type="PROSITE" id="PS50893">
    <property type="entry name" value="ABC_TRANSPORTER_2"/>
    <property type="match status" value="1"/>
</dbReference>
<dbReference type="InterPro" id="IPR015856">
    <property type="entry name" value="ABC_transpr_CbiO/EcfA_su"/>
</dbReference>
<dbReference type="SUPFAM" id="SSF52540">
    <property type="entry name" value="P-loop containing nucleoside triphosphate hydrolases"/>
    <property type="match status" value="1"/>
</dbReference>
<gene>
    <name evidence="7" type="ORF">B7O98_04555</name>
</gene>
<evidence type="ECO:0000256" key="5">
    <source>
        <dbReference type="ARBA" id="ARBA00025157"/>
    </source>
</evidence>
<evidence type="ECO:0000256" key="1">
    <source>
        <dbReference type="ARBA" id="ARBA00004236"/>
    </source>
</evidence>
<comment type="subcellular location">
    <subcellularLocation>
        <location evidence="1">Cell membrane</location>
    </subcellularLocation>
</comment>
<evidence type="ECO:0000256" key="2">
    <source>
        <dbReference type="ARBA" id="ARBA00022448"/>
    </source>
</evidence>
<dbReference type="GO" id="GO:0005886">
    <property type="term" value="C:plasma membrane"/>
    <property type="evidence" value="ECO:0007669"/>
    <property type="project" value="UniProtKB-SubCell"/>
</dbReference>
<dbReference type="Pfam" id="PF00005">
    <property type="entry name" value="ABC_tran"/>
    <property type="match status" value="1"/>
</dbReference>
<organism evidence="7 8">
    <name type="scientific">Zestosphaera tikiterensis</name>
    <dbReference type="NCBI Taxonomy" id="1973259"/>
    <lineage>
        <taxon>Archaea</taxon>
        <taxon>Thermoproteota</taxon>
        <taxon>Thermoprotei</taxon>
        <taxon>Desulfurococcales</taxon>
        <taxon>Desulfurococcaceae</taxon>
        <taxon>Zestosphaera</taxon>
    </lineage>
</organism>
<dbReference type="GO" id="GO:0016887">
    <property type="term" value="F:ATP hydrolysis activity"/>
    <property type="evidence" value="ECO:0007669"/>
    <property type="project" value="InterPro"/>
</dbReference>
<evidence type="ECO:0000256" key="3">
    <source>
        <dbReference type="ARBA" id="ARBA00022741"/>
    </source>
</evidence>
<dbReference type="PROSITE" id="PS00211">
    <property type="entry name" value="ABC_TRANSPORTER_1"/>
    <property type="match status" value="1"/>
</dbReference>
<keyword evidence="3" id="KW-0547">Nucleotide-binding</keyword>
<dbReference type="Proteomes" id="UP000244093">
    <property type="component" value="Unassembled WGS sequence"/>
</dbReference>
<dbReference type="AlphaFoldDB" id="A0A2R7Y8P6"/>
<evidence type="ECO:0000313" key="7">
    <source>
        <dbReference type="EMBL" id="PUA33689.1"/>
    </source>
</evidence>
<dbReference type="GO" id="GO:0022857">
    <property type="term" value="F:transmembrane transporter activity"/>
    <property type="evidence" value="ECO:0007669"/>
    <property type="project" value="TreeGrafter"/>
</dbReference>
<evidence type="ECO:0000259" key="6">
    <source>
        <dbReference type="PROSITE" id="PS50893"/>
    </source>
</evidence>
<accession>A0A2R7Y8P6</accession>